<dbReference type="InterPro" id="IPR009830">
    <property type="entry name" value="LppX/LprAFG"/>
</dbReference>
<dbReference type="Gene3D" id="2.50.20.20">
    <property type="match status" value="1"/>
</dbReference>
<dbReference type="PROSITE" id="PS51257">
    <property type="entry name" value="PROKAR_LIPOPROTEIN"/>
    <property type="match status" value="1"/>
</dbReference>
<comment type="similarity">
    <text evidence="2">Belongs to the LppX/LprAFG lipoprotein family.</text>
</comment>
<keyword evidence="3" id="KW-0472">Membrane</keyword>
<accession>A0A512PHV5</accession>
<dbReference type="Pfam" id="PF07161">
    <property type="entry name" value="LppX_LprAFG"/>
    <property type="match status" value="1"/>
</dbReference>
<reference evidence="5 6" key="1">
    <citation type="submission" date="2019-07" db="EMBL/GenBank/DDBJ databases">
        <title>Whole genome shotgun sequence of Cellulomonas soli NBRC 109434.</title>
        <authorList>
            <person name="Hosoyama A."/>
            <person name="Uohara A."/>
            <person name="Ohji S."/>
            <person name="Ichikawa N."/>
        </authorList>
    </citation>
    <scope>NUCLEOTIDE SEQUENCE [LARGE SCALE GENOMIC DNA]</scope>
    <source>
        <strain evidence="5 6">NBRC 109434</strain>
    </source>
</reference>
<evidence type="ECO:0000256" key="3">
    <source>
        <dbReference type="ARBA" id="ARBA00022475"/>
    </source>
</evidence>
<feature type="signal peptide" evidence="4">
    <location>
        <begin position="1"/>
        <end position="28"/>
    </location>
</feature>
<dbReference type="RefSeq" id="WP_146954546.1">
    <property type="nucleotide sequence ID" value="NZ_BAABBJ010000012.1"/>
</dbReference>
<comment type="caution">
    <text evidence="5">The sequence shown here is derived from an EMBL/GenBank/DDBJ whole genome shotgun (WGS) entry which is preliminary data.</text>
</comment>
<evidence type="ECO:0000313" key="5">
    <source>
        <dbReference type="EMBL" id="GEP70789.1"/>
    </source>
</evidence>
<dbReference type="GO" id="GO:0030313">
    <property type="term" value="C:cell envelope"/>
    <property type="evidence" value="ECO:0007669"/>
    <property type="project" value="UniProtKB-SubCell"/>
</dbReference>
<dbReference type="OrthoDB" id="3781094at2"/>
<evidence type="ECO:0000256" key="1">
    <source>
        <dbReference type="ARBA" id="ARBA00004196"/>
    </source>
</evidence>
<comment type="subcellular location">
    <subcellularLocation>
        <location evidence="1">Cell envelope</location>
    </subcellularLocation>
</comment>
<gene>
    <name evidence="5" type="ORF">CSO01_35040</name>
</gene>
<evidence type="ECO:0000256" key="2">
    <source>
        <dbReference type="ARBA" id="ARBA00009194"/>
    </source>
</evidence>
<organism evidence="5 6">
    <name type="scientific">Cellulomonas soli</name>
    <dbReference type="NCBI Taxonomy" id="931535"/>
    <lineage>
        <taxon>Bacteria</taxon>
        <taxon>Bacillati</taxon>
        <taxon>Actinomycetota</taxon>
        <taxon>Actinomycetes</taxon>
        <taxon>Micrococcales</taxon>
        <taxon>Cellulomonadaceae</taxon>
        <taxon>Cellulomonas</taxon>
    </lineage>
</organism>
<proteinExistence type="inferred from homology"/>
<keyword evidence="6" id="KW-1185">Reference proteome</keyword>
<keyword evidence="4" id="KW-0732">Signal</keyword>
<dbReference type="AlphaFoldDB" id="A0A512PHV5"/>
<dbReference type="InterPro" id="IPR029046">
    <property type="entry name" value="LolA/LolB/LppX"/>
</dbReference>
<evidence type="ECO:0008006" key="7">
    <source>
        <dbReference type="Google" id="ProtNLM"/>
    </source>
</evidence>
<protein>
    <recommendedName>
        <fullName evidence="7">Lipoprotein</fullName>
    </recommendedName>
</protein>
<name>A0A512PHV5_9CELL</name>
<evidence type="ECO:0000256" key="4">
    <source>
        <dbReference type="SAM" id="SignalP"/>
    </source>
</evidence>
<sequence>MRARRAITALTIPVVALLGLSACQSDDAAAPASSASEGATAAATEDSGSAVLSAEDFVARTTAAITAAGSVQMAVTTTDATQSMQVNADLVFGGDAQKLRMTMDVEGVATEIRIVDGIQYVSLGEMTGGKFVAVDPASGTDPFGGAFDALIGEMDPTGGIADLEGAIRSIAPEGDPVELDGVQAQPYRLELDTAALQAAMAADGSTAETMPAEMSVVYWIGVDDDLIRKMSIDQDGSVVEMLYSGWGSDLTVVAPTAEEITTL</sequence>
<evidence type="ECO:0000313" key="6">
    <source>
        <dbReference type="Proteomes" id="UP000321798"/>
    </source>
</evidence>
<keyword evidence="3" id="KW-1003">Cell membrane</keyword>
<dbReference type="Proteomes" id="UP000321798">
    <property type="component" value="Unassembled WGS sequence"/>
</dbReference>
<feature type="chain" id="PRO_5021741902" description="Lipoprotein" evidence="4">
    <location>
        <begin position="29"/>
        <end position="263"/>
    </location>
</feature>
<dbReference type="SUPFAM" id="SSF89392">
    <property type="entry name" value="Prokaryotic lipoproteins and lipoprotein localization factors"/>
    <property type="match status" value="1"/>
</dbReference>
<dbReference type="EMBL" id="BKAL01000015">
    <property type="protein sequence ID" value="GEP70789.1"/>
    <property type="molecule type" value="Genomic_DNA"/>
</dbReference>